<protein>
    <recommendedName>
        <fullName evidence="2">Phosphatidate phosphatase APP1 catalytic domain-containing protein</fullName>
    </recommendedName>
</protein>
<dbReference type="AlphaFoldDB" id="A0A2S5B417"/>
<reference evidence="3 4" key="1">
    <citation type="journal article" date="2018" name="Front. Microbiol.">
        <title>Prospects for Fungal Bioremediation of Acidic Radioactive Waste Sites: Characterization and Genome Sequence of Rhodotorula taiwanensis MD1149.</title>
        <authorList>
            <person name="Tkavc R."/>
            <person name="Matrosova V.Y."/>
            <person name="Grichenko O.E."/>
            <person name="Gostincar C."/>
            <person name="Volpe R.P."/>
            <person name="Klimenkova P."/>
            <person name="Gaidamakova E.K."/>
            <person name="Zhou C.E."/>
            <person name="Stewart B.J."/>
            <person name="Lyman M.G."/>
            <person name="Malfatti S.A."/>
            <person name="Rubinfeld B."/>
            <person name="Courtot M."/>
            <person name="Singh J."/>
            <person name="Dalgard C.L."/>
            <person name="Hamilton T."/>
            <person name="Frey K.G."/>
            <person name="Gunde-Cimerman N."/>
            <person name="Dugan L."/>
            <person name="Daly M.J."/>
        </authorList>
    </citation>
    <scope>NUCLEOTIDE SEQUENCE [LARGE SCALE GENOMIC DNA]</scope>
    <source>
        <strain evidence="3 4">MD1149</strain>
    </source>
</reference>
<evidence type="ECO:0000259" key="2">
    <source>
        <dbReference type="Pfam" id="PF09949"/>
    </source>
</evidence>
<comment type="caution">
    <text evidence="3">The sequence shown here is derived from an EMBL/GenBank/DDBJ whole genome shotgun (WGS) entry which is preliminary data.</text>
</comment>
<feature type="compositionally biased region" description="Polar residues" evidence="1">
    <location>
        <begin position="134"/>
        <end position="147"/>
    </location>
</feature>
<feature type="region of interest" description="Disordered" evidence="1">
    <location>
        <begin position="378"/>
        <end position="588"/>
    </location>
</feature>
<dbReference type="STRING" id="741276.A0A2S5B417"/>
<feature type="region of interest" description="Disordered" evidence="1">
    <location>
        <begin position="1007"/>
        <end position="1106"/>
    </location>
</feature>
<dbReference type="EMBL" id="PJQD01000083">
    <property type="protein sequence ID" value="POY71520.1"/>
    <property type="molecule type" value="Genomic_DNA"/>
</dbReference>
<dbReference type="OrthoDB" id="2117591at2759"/>
<name>A0A2S5B417_9BASI</name>
<feature type="region of interest" description="Disordered" evidence="1">
    <location>
        <begin position="919"/>
        <end position="977"/>
    </location>
</feature>
<feature type="compositionally biased region" description="Low complexity" evidence="1">
    <location>
        <begin position="935"/>
        <end position="944"/>
    </location>
</feature>
<feature type="compositionally biased region" description="Low complexity" evidence="1">
    <location>
        <begin position="524"/>
        <end position="539"/>
    </location>
</feature>
<feature type="compositionally biased region" description="Low complexity" evidence="1">
    <location>
        <begin position="553"/>
        <end position="573"/>
    </location>
</feature>
<feature type="compositionally biased region" description="Low complexity" evidence="1">
    <location>
        <begin position="18"/>
        <end position="36"/>
    </location>
</feature>
<proteinExistence type="predicted"/>
<feature type="compositionally biased region" description="Basic and acidic residues" evidence="1">
    <location>
        <begin position="74"/>
        <end position="83"/>
    </location>
</feature>
<feature type="compositionally biased region" description="Low complexity" evidence="1">
    <location>
        <begin position="119"/>
        <end position="132"/>
    </location>
</feature>
<feature type="compositionally biased region" description="Basic and acidic residues" evidence="1">
    <location>
        <begin position="922"/>
        <end position="934"/>
    </location>
</feature>
<organism evidence="3 4">
    <name type="scientific">Rhodotorula taiwanensis</name>
    <dbReference type="NCBI Taxonomy" id="741276"/>
    <lineage>
        <taxon>Eukaryota</taxon>
        <taxon>Fungi</taxon>
        <taxon>Dikarya</taxon>
        <taxon>Basidiomycota</taxon>
        <taxon>Pucciniomycotina</taxon>
        <taxon>Microbotryomycetes</taxon>
        <taxon>Sporidiobolales</taxon>
        <taxon>Sporidiobolaceae</taxon>
        <taxon>Rhodotorula</taxon>
    </lineage>
</organism>
<evidence type="ECO:0000313" key="4">
    <source>
        <dbReference type="Proteomes" id="UP000237144"/>
    </source>
</evidence>
<feature type="domain" description="Phosphatidate phosphatase APP1 catalytic" evidence="2">
    <location>
        <begin position="758"/>
        <end position="910"/>
    </location>
</feature>
<feature type="compositionally biased region" description="Low complexity" evidence="1">
    <location>
        <begin position="157"/>
        <end position="181"/>
    </location>
</feature>
<feature type="compositionally biased region" description="Low complexity" evidence="1">
    <location>
        <begin position="482"/>
        <end position="500"/>
    </location>
</feature>
<keyword evidence="4" id="KW-1185">Reference proteome</keyword>
<feature type="region of interest" description="Disordered" evidence="1">
    <location>
        <begin position="1"/>
        <end position="39"/>
    </location>
</feature>
<dbReference type="InterPro" id="IPR052935">
    <property type="entry name" value="Mg2+_PAP"/>
</dbReference>
<sequence length="1159" mass="121325">MQSSDGAAPVPPPRRPPRALSPSQARTTTASSTTTSMLRNRALARVNRIAAATGDYVAPKLESAAVSASTKLAHWRDRDRELQQRQAQSYATTTTTTAPVAAAGGPDGGYAYQVRQPKRAAAASSSSSSARALNPSTSDWYPSSSELAQGAPPYTRSMTTSSTAPSEAPSSTSTASSSRKWTTSGLGSYLNLSSYTAFGGGGTNVDADSVAATGGTGKGKGKAAAVGTDDIDEDKVLCFPGWATLEPSPHHDASEPALVLSIHAHGYAYRQRPLSQASRSQRIFYALAKSFAALPKIPPATAAARAALTPATAAALEAEEEVQDLEDKVQGLGIQGEEEEAPEEGGQGQGEGEEAIEKLLAVGGRAGDRAAEAELGHEAVAAAKGDSGVTTRQTYREPDEMTPGERAQSPTARDFAAAESTSSRSSPSTPARSQTSPAVASSRSGDPSPEESPILSTPAKLSRRPGFRIEIPSTTAAALKRSANSASQPGSPGASGTASPVRSPGLKSAAFNFVKRSGDKKAGSSSSATSSRASSRATSPVRNSGGRTRDTPTRSSTASTITSNSASGAAAATPGSLPPETWPAPFTLPSDPAALPRLHTNLHTRLLPFFGAKLANRKVRLSVLPALGEGQLYDGVLATRVVRTHATSGGGFRTRLEVKGPELKKWLELVGARGAASQGGTGSGTGVDALRVRVVAELLEPEAAVPSVVDTAPSFGASAGGASLGATASADKYATATAVDEIELDVAIQGDGGEGGGVRIVSDVDDTIKWTEVTKGTKTIFRNVFVRELPEIRVPGMATWYRQLQAHGAQFHYVSNSPVELWPVLRTFLKLSGFPNGSCTLKEYGGASSAIAKLWEEPGQRKKANVENILKEFPAARFILVGDSGEQDLELYVALARQYPANILAIYIRDVTTPFDPVAADPARRHSRERERARAVAAAAAESSQPGLPRRAGTDQLPPSSHESSSKRLSREPSLPPEITWRHRNSIHDLAGLIDDDALRFAAPEAFSPTMTSQRPSFEVERTLSDMPDLPGQWDGPHERPVPPRRSSDFELDDWASRAAPSASSGTATSPYTSSPAPLDSPSLMSEPDSDPLSPNNPIRPAPAGTAQDAAVEAFYRRVAAAEKGLPKGIILRLFRHGNECAEEALELVKTAGKRPFGT</sequence>
<evidence type="ECO:0000256" key="1">
    <source>
        <dbReference type="SAM" id="MobiDB-lite"/>
    </source>
</evidence>
<feature type="compositionally biased region" description="Low complexity" evidence="1">
    <location>
        <begin position="90"/>
        <end position="112"/>
    </location>
</feature>
<dbReference type="GO" id="GO:0008195">
    <property type="term" value="F:phosphatidate phosphatase activity"/>
    <property type="evidence" value="ECO:0007669"/>
    <property type="project" value="InterPro"/>
</dbReference>
<dbReference type="GO" id="GO:0030479">
    <property type="term" value="C:actin cortical patch"/>
    <property type="evidence" value="ECO:0007669"/>
    <property type="project" value="TreeGrafter"/>
</dbReference>
<gene>
    <name evidence="3" type="ORF">BMF94_5441</name>
</gene>
<accession>A0A2S5B417</accession>
<feature type="region of interest" description="Disordered" evidence="1">
    <location>
        <begin position="67"/>
        <end position="181"/>
    </location>
</feature>
<feature type="compositionally biased region" description="Low complexity" evidence="1">
    <location>
        <begin position="1057"/>
        <end position="1078"/>
    </location>
</feature>
<dbReference type="Pfam" id="PF09949">
    <property type="entry name" value="APP1_cat"/>
    <property type="match status" value="1"/>
</dbReference>
<evidence type="ECO:0000313" key="3">
    <source>
        <dbReference type="EMBL" id="POY71520.1"/>
    </source>
</evidence>
<feature type="compositionally biased region" description="Basic and acidic residues" evidence="1">
    <location>
        <begin position="1036"/>
        <end position="1049"/>
    </location>
</feature>
<dbReference type="PANTHER" id="PTHR28208">
    <property type="entry name" value="PHOSPHATIDATE PHOSPHATASE APP1"/>
    <property type="match status" value="1"/>
</dbReference>
<feature type="compositionally biased region" description="Low complexity" evidence="1">
    <location>
        <begin position="417"/>
        <end position="438"/>
    </location>
</feature>
<dbReference type="PANTHER" id="PTHR28208:SF3">
    <property type="entry name" value="PHOSPHATIDATE PHOSPHATASE APP1"/>
    <property type="match status" value="1"/>
</dbReference>
<dbReference type="InterPro" id="IPR019236">
    <property type="entry name" value="APP1_cat"/>
</dbReference>
<dbReference type="Proteomes" id="UP000237144">
    <property type="component" value="Unassembled WGS sequence"/>
</dbReference>